<comment type="caution">
    <text evidence="2">The sequence shown here is derived from an EMBL/GenBank/DDBJ whole genome shotgun (WGS) entry which is preliminary data.</text>
</comment>
<evidence type="ECO:0000313" key="2">
    <source>
        <dbReference type="EMBL" id="CAG8794290.1"/>
    </source>
</evidence>
<keyword evidence="3" id="KW-1185">Reference proteome</keyword>
<evidence type="ECO:0000256" key="1">
    <source>
        <dbReference type="SAM" id="MobiDB-lite"/>
    </source>
</evidence>
<gene>
    <name evidence="2" type="ORF">GMARGA_LOCUS21751</name>
</gene>
<proteinExistence type="predicted"/>
<feature type="compositionally biased region" description="Basic and acidic residues" evidence="1">
    <location>
        <begin position="170"/>
        <end position="205"/>
    </location>
</feature>
<evidence type="ECO:0000313" key="3">
    <source>
        <dbReference type="Proteomes" id="UP000789901"/>
    </source>
</evidence>
<organism evidence="2 3">
    <name type="scientific">Gigaspora margarita</name>
    <dbReference type="NCBI Taxonomy" id="4874"/>
    <lineage>
        <taxon>Eukaryota</taxon>
        <taxon>Fungi</taxon>
        <taxon>Fungi incertae sedis</taxon>
        <taxon>Mucoromycota</taxon>
        <taxon>Glomeromycotina</taxon>
        <taxon>Glomeromycetes</taxon>
        <taxon>Diversisporales</taxon>
        <taxon>Gigasporaceae</taxon>
        <taxon>Gigaspora</taxon>
    </lineage>
</organism>
<reference evidence="2 3" key="1">
    <citation type="submission" date="2021-06" db="EMBL/GenBank/DDBJ databases">
        <authorList>
            <person name="Kallberg Y."/>
            <person name="Tangrot J."/>
            <person name="Rosling A."/>
        </authorList>
    </citation>
    <scope>NUCLEOTIDE SEQUENCE [LARGE SCALE GENOMIC DNA]</scope>
    <source>
        <strain evidence="2 3">120-4 pot B 10/14</strain>
    </source>
</reference>
<sequence length="281" mass="32969">ADWEEVVDAFKKRFCTICWQNQWLRKLDNLKQQIGEPDEQVLYYFKKGLRPEILSVLMLHNPTSLKDMLKYAQIHEQGMDFANDTMPNQSTTSKNYKKEIEQLTKQMQQISLNYATIASALVTQTEKNLPQYKLVKRSDKEKGQDKNINLVIVESSEEEEVYIMRPQPYTKDRKGAKSKQKQSESCREEALRKKAEIQEQEEKPEGNIMNQKAISDIGWEDSINDEPHEIYIKLDDLVSQHEATLEKEVKENDIDENIIDRLTGFIKELPTRREMAKENCH</sequence>
<feature type="non-terminal residue" evidence="2">
    <location>
        <position position="281"/>
    </location>
</feature>
<protein>
    <submittedName>
        <fullName evidence="2">19222_t:CDS:1</fullName>
    </submittedName>
</protein>
<dbReference type="EMBL" id="CAJVQB010020375">
    <property type="protein sequence ID" value="CAG8794290.1"/>
    <property type="molecule type" value="Genomic_DNA"/>
</dbReference>
<name>A0ABN7VRB9_GIGMA</name>
<feature type="non-terminal residue" evidence="2">
    <location>
        <position position="1"/>
    </location>
</feature>
<dbReference type="Proteomes" id="UP000789901">
    <property type="component" value="Unassembled WGS sequence"/>
</dbReference>
<accession>A0ABN7VRB9</accession>
<feature type="region of interest" description="Disordered" evidence="1">
    <location>
        <begin position="166"/>
        <end position="205"/>
    </location>
</feature>